<dbReference type="InterPro" id="IPR044884">
    <property type="entry name" value="Ribosomal_mL55_sf"/>
</dbReference>
<dbReference type="Pfam" id="PF09776">
    <property type="entry name" value="Mitoc_L55"/>
    <property type="match status" value="1"/>
</dbReference>
<reference evidence="2" key="1">
    <citation type="submission" date="2022-02" db="EMBL/GenBank/DDBJ databases">
        <title>Atlantic sturgeon de novo genome assembly.</title>
        <authorList>
            <person name="Stock M."/>
            <person name="Klopp C."/>
            <person name="Guiguen Y."/>
            <person name="Cabau C."/>
            <person name="Parinello H."/>
            <person name="Santidrian Yebra-Pimentel E."/>
            <person name="Kuhl H."/>
            <person name="Dirks R.P."/>
            <person name="Guessner J."/>
            <person name="Wuertz S."/>
            <person name="Du K."/>
            <person name="Schartl M."/>
        </authorList>
    </citation>
    <scope>NUCLEOTIDE SEQUENCE</scope>
    <source>
        <strain evidence="2">STURGEONOMICS-FGT-2020</strain>
        <tissue evidence="2">Whole blood</tissue>
    </source>
</reference>
<dbReference type="Gene3D" id="6.20.130.20">
    <property type="entry name" value="Mitochondrial ribosomal protein L55"/>
    <property type="match status" value="1"/>
</dbReference>
<evidence type="ECO:0000313" key="3">
    <source>
        <dbReference type="Proteomes" id="UP001230051"/>
    </source>
</evidence>
<name>A0AAD8DAD3_ACIOX</name>
<dbReference type="Proteomes" id="UP001230051">
    <property type="component" value="Unassembled WGS sequence"/>
</dbReference>
<evidence type="ECO:0000256" key="1">
    <source>
        <dbReference type="SAM" id="MobiDB-lite"/>
    </source>
</evidence>
<dbReference type="EMBL" id="JAGXEW010000012">
    <property type="protein sequence ID" value="KAK1165144.1"/>
    <property type="molecule type" value="Genomic_DNA"/>
</dbReference>
<keyword evidence="2" id="KW-0687">Ribonucleoprotein</keyword>
<dbReference type="GO" id="GO:0005762">
    <property type="term" value="C:mitochondrial large ribosomal subunit"/>
    <property type="evidence" value="ECO:0007669"/>
    <property type="project" value="InterPro"/>
</dbReference>
<evidence type="ECO:0000313" key="2">
    <source>
        <dbReference type="EMBL" id="KAK1165144.1"/>
    </source>
</evidence>
<gene>
    <name evidence="2" type="primary">MRPL55</name>
    <name evidence="2" type="ORF">AOXY_G13605</name>
</gene>
<dbReference type="InterPro" id="IPR018615">
    <property type="entry name" value="Ribosomal_mL55"/>
</dbReference>
<keyword evidence="2" id="KW-0689">Ribosomal protein</keyword>
<dbReference type="AlphaFoldDB" id="A0AAD8DAD3"/>
<dbReference type="GO" id="GO:0003735">
    <property type="term" value="F:structural constituent of ribosome"/>
    <property type="evidence" value="ECO:0007669"/>
    <property type="project" value="InterPro"/>
</dbReference>
<comment type="caution">
    <text evidence="2">The sequence shown here is derived from an EMBL/GenBank/DDBJ whole genome shotgun (WGS) entry which is preliminary data.</text>
</comment>
<organism evidence="2 3">
    <name type="scientific">Acipenser oxyrinchus oxyrinchus</name>
    <dbReference type="NCBI Taxonomy" id="40147"/>
    <lineage>
        <taxon>Eukaryota</taxon>
        <taxon>Metazoa</taxon>
        <taxon>Chordata</taxon>
        <taxon>Craniata</taxon>
        <taxon>Vertebrata</taxon>
        <taxon>Euteleostomi</taxon>
        <taxon>Actinopterygii</taxon>
        <taxon>Chondrostei</taxon>
        <taxon>Acipenseriformes</taxon>
        <taxon>Acipenseridae</taxon>
        <taxon>Acipenser</taxon>
    </lineage>
</organism>
<accession>A0AAD8DAD3</accession>
<sequence>MTAPRIWRAAATARLIYSFIQRDLTRRFLPAASAFHTTSVEHDSNRTSIVRCGRQSYGRMYPVLLVRPDGSTITIRYKEPRRILMMPVDISTLSEAERKARLRKRDPKRGAAKRRQDEFEDDFRVDDYSKFWKKK</sequence>
<feature type="region of interest" description="Disordered" evidence="1">
    <location>
        <begin position="99"/>
        <end position="118"/>
    </location>
</feature>
<feature type="compositionally biased region" description="Basic residues" evidence="1">
    <location>
        <begin position="100"/>
        <end position="113"/>
    </location>
</feature>
<dbReference type="PANTHER" id="PTHR34095:SF1">
    <property type="entry name" value="LARGE RIBOSOMAL SUBUNIT PROTEIN ML55"/>
    <property type="match status" value="1"/>
</dbReference>
<keyword evidence="3" id="KW-1185">Reference proteome</keyword>
<protein>
    <submittedName>
        <fullName evidence="2">39S ribosomal protein L55, mitochondrial</fullName>
    </submittedName>
</protein>
<dbReference type="GO" id="GO:0006412">
    <property type="term" value="P:translation"/>
    <property type="evidence" value="ECO:0007669"/>
    <property type="project" value="TreeGrafter"/>
</dbReference>
<dbReference type="PANTHER" id="PTHR34095">
    <property type="entry name" value="39S RIBOSOMAL PROTEIN L55, MITOCHONDRIAL"/>
    <property type="match status" value="1"/>
</dbReference>
<proteinExistence type="predicted"/>